<feature type="region of interest" description="Disordered" evidence="1">
    <location>
        <begin position="191"/>
        <end position="214"/>
    </location>
</feature>
<accession>A0A395H2K6</accession>
<keyword evidence="3" id="KW-1185">Reference proteome</keyword>
<evidence type="ECO:0000313" key="2">
    <source>
        <dbReference type="EMBL" id="RAL01850.1"/>
    </source>
</evidence>
<dbReference type="EMBL" id="KZ824433">
    <property type="protein sequence ID" value="RAL01850.1"/>
    <property type="molecule type" value="Genomic_DNA"/>
</dbReference>
<feature type="compositionally biased region" description="Basic and acidic residues" evidence="1">
    <location>
        <begin position="1"/>
        <end position="11"/>
    </location>
</feature>
<dbReference type="VEuPathDB" id="FungiDB:BO80DRAFT_44747"/>
<organism evidence="2 3">
    <name type="scientific">Aspergillus ibericus CBS 121593</name>
    <dbReference type="NCBI Taxonomy" id="1448316"/>
    <lineage>
        <taxon>Eukaryota</taxon>
        <taxon>Fungi</taxon>
        <taxon>Dikarya</taxon>
        <taxon>Ascomycota</taxon>
        <taxon>Pezizomycotina</taxon>
        <taxon>Eurotiomycetes</taxon>
        <taxon>Eurotiomycetidae</taxon>
        <taxon>Eurotiales</taxon>
        <taxon>Aspergillaceae</taxon>
        <taxon>Aspergillus</taxon>
        <taxon>Aspergillus subgen. Circumdati</taxon>
    </lineage>
</organism>
<reference evidence="2 3" key="1">
    <citation type="submission" date="2018-02" db="EMBL/GenBank/DDBJ databases">
        <title>The genomes of Aspergillus section Nigri reveals drivers in fungal speciation.</title>
        <authorList>
            <consortium name="DOE Joint Genome Institute"/>
            <person name="Vesth T.C."/>
            <person name="Nybo J."/>
            <person name="Theobald S."/>
            <person name="Brandl J."/>
            <person name="Frisvad J.C."/>
            <person name="Nielsen K.F."/>
            <person name="Lyhne E.K."/>
            <person name="Kogle M.E."/>
            <person name="Kuo A."/>
            <person name="Riley R."/>
            <person name="Clum A."/>
            <person name="Nolan M."/>
            <person name="Lipzen A."/>
            <person name="Salamov A."/>
            <person name="Henrissat B."/>
            <person name="Wiebenga A."/>
            <person name="De vries R.P."/>
            <person name="Grigoriev I.V."/>
            <person name="Mortensen U.H."/>
            <person name="Andersen M.R."/>
            <person name="Baker S.E."/>
        </authorList>
    </citation>
    <scope>NUCLEOTIDE SEQUENCE [LARGE SCALE GENOMIC DNA]</scope>
    <source>
        <strain evidence="2 3">CBS 121593</strain>
    </source>
</reference>
<name>A0A395H2K6_9EURO</name>
<dbReference type="Proteomes" id="UP000249402">
    <property type="component" value="Unassembled WGS sequence"/>
</dbReference>
<protein>
    <submittedName>
        <fullName evidence="2">Uncharacterized protein</fullName>
    </submittedName>
</protein>
<gene>
    <name evidence="2" type="ORF">BO80DRAFT_44747</name>
</gene>
<evidence type="ECO:0000313" key="3">
    <source>
        <dbReference type="Proteomes" id="UP000249402"/>
    </source>
</evidence>
<dbReference type="GeneID" id="37226472"/>
<evidence type="ECO:0000256" key="1">
    <source>
        <dbReference type="SAM" id="MobiDB-lite"/>
    </source>
</evidence>
<sequence length="214" mass="23777">MGQAMRSRDPAGCESENPRSTFIVIPAKAFYPDSRDPNRERRKQSNTTGSKAKCPKLHTRLSEERSRGPGRRILQRGVIDGECATLNNTRSVQSHSGCCGRQMNSMVNVCVKPSCDGENPAGAIRFKSPGGPLVMQLSNDGRRIGSMVTFEMQQSQGKEETKQTNRRRVMRGLPVICCRILRRKAWEWSEKQNKASKSYPGDGLGSSGQSRVVF</sequence>
<feature type="region of interest" description="Disordered" evidence="1">
    <location>
        <begin position="1"/>
        <end position="71"/>
    </location>
</feature>
<dbReference type="AlphaFoldDB" id="A0A395H2K6"/>
<proteinExistence type="predicted"/>
<dbReference type="RefSeq" id="XP_025576177.1">
    <property type="nucleotide sequence ID" value="XM_025721607.1"/>
</dbReference>